<organism evidence="3 4">
    <name type="scientific">Actibacterium pelagium</name>
    <dbReference type="NCBI Taxonomy" id="2029103"/>
    <lineage>
        <taxon>Bacteria</taxon>
        <taxon>Pseudomonadati</taxon>
        <taxon>Pseudomonadota</taxon>
        <taxon>Alphaproteobacteria</taxon>
        <taxon>Rhodobacterales</taxon>
        <taxon>Roseobacteraceae</taxon>
        <taxon>Actibacterium</taxon>
    </lineage>
</organism>
<dbReference type="SUPFAM" id="SSF52833">
    <property type="entry name" value="Thioredoxin-like"/>
    <property type="match status" value="1"/>
</dbReference>
<sequence length="107" mass="11748">MKIYGIKTCDTCRKARKALPEAEFVDVREDGLPAETLQNFWNSLGEPLLNKRSTTWKTLSEEARSGDPLALISANPTLMKRPVIEANGQLYLGWTAAVQAKLLGTGA</sequence>
<dbReference type="Proteomes" id="UP000606730">
    <property type="component" value="Unassembled WGS sequence"/>
</dbReference>
<comment type="similarity">
    <text evidence="1 2">Belongs to the ArsC family.</text>
</comment>
<keyword evidence="4" id="KW-1185">Reference proteome</keyword>
<dbReference type="InterPro" id="IPR036249">
    <property type="entry name" value="Thioredoxin-like_sf"/>
</dbReference>
<evidence type="ECO:0000256" key="2">
    <source>
        <dbReference type="PROSITE-ProRule" id="PRU01282"/>
    </source>
</evidence>
<proteinExistence type="inferred from homology"/>
<dbReference type="PANTHER" id="PTHR30041">
    <property type="entry name" value="ARSENATE REDUCTASE"/>
    <property type="match status" value="1"/>
</dbReference>
<evidence type="ECO:0008006" key="5">
    <source>
        <dbReference type="Google" id="ProtNLM"/>
    </source>
</evidence>
<evidence type="ECO:0000313" key="4">
    <source>
        <dbReference type="Proteomes" id="UP000606730"/>
    </source>
</evidence>
<protein>
    <recommendedName>
        <fullName evidence="5">Arsenate reductase</fullName>
    </recommendedName>
</protein>
<dbReference type="AlphaFoldDB" id="A0A917AM67"/>
<name>A0A917AM67_9RHOB</name>
<evidence type="ECO:0000313" key="3">
    <source>
        <dbReference type="EMBL" id="GGE59998.1"/>
    </source>
</evidence>
<evidence type="ECO:0000256" key="1">
    <source>
        <dbReference type="ARBA" id="ARBA00007198"/>
    </source>
</evidence>
<dbReference type="PANTHER" id="PTHR30041:SF8">
    <property type="entry name" value="PROTEIN YFFB"/>
    <property type="match status" value="1"/>
</dbReference>
<dbReference type="EMBL" id="BMKN01000003">
    <property type="protein sequence ID" value="GGE59998.1"/>
    <property type="molecule type" value="Genomic_DNA"/>
</dbReference>
<dbReference type="Gene3D" id="3.40.30.10">
    <property type="entry name" value="Glutaredoxin"/>
    <property type="match status" value="1"/>
</dbReference>
<comment type="caution">
    <text evidence="3">The sequence shown here is derived from an EMBL/GenBank/DDBJ whole genome shotgun (WGS) entry which is preliminary data.</text>
</comment>
<dbReference type="OrthoDB" id="9803749at2"/>
<reference evidence="3" key="1">
    <citation type="journal article" date="2014" name="Int. J. Syst. Evol. Microbiol.">
        <title>Complete genome sequence of Corynebacterium casei LMG S-19264T (=DSM 44701T), isolated from a smear-ripened cheese.</title>
        <authorList>
            <consortium name="US DOE Joint Genome Institute (JGI-PGF)"/>
            <person name="Walter F."/>
            <person name="Albersmeier A."/>
            <person name="Kalinowski J."/>
            <person name="Ruckert C."/>
        </authorList>
    </citation>
    <scope>NUCLEOTIDE SEQUENCE</scope>
    <source>
        <strain evidence="3">CGMCC 1.16012</strain>
    </source>
</reference>
<dbReference type="Pfam" id="PF03960">
    <property type="entry name" value="ArsC"/>
    <property type="match status" value="1"/>
</dbReference>
<dbReference type="RefSeq" id="WP_095595621.1">
    <property type="nucleotide sequence ID" value="NZ_BMKN01000003.1"/>
</dbReference>
<accession>A0A917AM67</accession>
<dbReference type="PROSITE" id="PS51353">
    <property type="entry name" value="ARSC"/>
    <property type="match status" value="1"/>
</dbReference>
<gene>
    <name evidence="3" type="ORF">GCM10011517_29510</name>
</gene>
<reference evidence="3" key="2">
    <citation type="submission" date="2020-09" db="EMBL/GenBank/DDBJ databases">
        <authorList>
            <person name="Sun Q."/>
            <person name="Zhou Y."/>
        </authorList>
    </citation>
    <scope>NUCLEOTIDE SEQUENCE</scope>
    <source>
        <strain evidence="3">CGMCC 1.16012</strain>
    </source>
</reference>
<dbReference type="InterPro" id="IPR006660">
    <property type="entry name" value="Arsenate_reductase-like"/>
</dbReference>